<dbReference type="RefSeq" id="WP_073140730.1">
    <property type="nucleotide sequence ID" value="NZ_FQUV01000002.1"/>
</dbReference>
<dbReference type="EMBL" id="FQUV01000002">
    <property type="protein sequence ID" value="SHE61295.1"/>
    <property type="molecule type" value="Genomic_DNA"/>
</dbReference>
<dbReference type="OrthoDB" id="5243302at2"/>
<dbReference type="SUPFAM" id="SSF54593">
    <property type="entry name" value="Glyoxalase/Bleomycin resistance protein/Dihydroxybiphenyl dioxygenase"/>
    <property type="match status" value="1"/>
</dbReference>
<name>A0A1M4UX90_9RHOB</name>
<evidence type="ECO:0000313" key="2">
    <source>
        <dbReference type="Proteomes" id="UP000184144"/>
    </source>
</evidence>
<evidence type="ECO:0000313" key="1">
    <source>
        <dbReference type="EMBL" id="SHE61295.1"/>
    </source>
</evidence>
<dbReference type="Gene3D" id="3.10.180.10">
    <property type="entry name" value="2,3-Dihydroxybiphenyl 1,2-Dioxygenase, domain 1"/>
    <property type="match status" value="1"/>
</dbReference>
<gene>
    <name evidence="1" type="ORF">SAMN05444273_10256</name>
</gene>
<sequence>MHLDHITLRTRDLAGTRAFFLEVFDELEERDRPKAIHRIPGHWLYAGDKPIVHLIGARGYGTDTSAEAFDHVGIYLDGYKTFRAKLDALAIPYSTMDLPEIEERRLFFRTPSGPLLEVVFTEPTTPHGTPII</sequence>
<organism evidence="1 2">
    <name type="scientific">Litoreibacter ascidiaceicola</name>
    <dbReference type="NCBI Taxonomy" id="1486859"/>
    <lineage>
        <taxon>Bacteria</taxon>
        <taxon>Pseudomonadati</taxon>
        <taxon>Pseudomonadota</taxon>
        <taxon>Alphaproteobacteria</taxon>
        <taxon>Rhodobacterales</taxon>
        <taxon>Roseobacteraceae</taxon>
        <taxon>Litoreibacter</taxon>
    </lineage>
</organism>
<keyword evidence="2" id="KW-1185">Reference proteome</keyword>
<dbReference type="STRING" id="1486859.SAMN05444273_10256"/>
<proteinExistence type="predicted"/>
<dbReference type="InterPro" id="IPR029068">
    <property type="entry name" value="Glyas_Bleomycin-R_OHBP_Dase"/>
</dbReference>
<accession>A0A1M4UX90</accession>
<reference evidence="2" key="1">
    <citation type="submission" date="2016-11" db="EMBL/GenBank/DDBJ databases">
        <authorList>
            <person name="Varghese N."/>
            <person name="Submissions S."/>
        </authorList>
    </citation>
    <scope>NUCLEOTIDE SEQUENCE [LARGE SCALE GENOMIC DNA]</scope>
    <source>
        <strain evidence="2">DSM 100566</strain>
    </source>
</reference>
<protein>
    <recommendedName>
        <fullName evidence="3">Catechol 2,3-dioxygenase</fullName>
    </recommendedName>
</protein>
<dbReference type="Proteomes" id="UP000184144">
    <property type="component" value="Unassembled WGS sequence"/>
</dbReference>
<evidence type="ECO:0008006" key="3">
    <source>
        <dbReference type="Google" id="ProtNLM"/>
    </source>
</evidence>
<dbReference type="AlphaFoldDB" id="A0A1M4UX90"/>